<dbReference type="Pfam" id="PF05751">
    <property type="entry name" value="FixH"/>
    <property type="match status" value="1"/>
</dbReference>
<keyword evidence="1" id="KW-0812">Transmembrane</keyword>
<gene>
    <name evidence="2" type="ORF">ATO10_13589</name>
</gene>
<evidence type="ECO:0000313" key="3">
    <source>
        <dbReference type="Proteomes" id="UP000024836"/>
    </source>
</evidence>
<dbReference type="InterPro" id="IPR018037">
    <property type="entry name" value="FixH_proteobacterial"/>
</dbReference>
<keyword evidence="1" id="KW-0472">Membrane</keyword>
<accession>A0A058ZJ82</accession>
<dbReference type="Proteomes" id="UP000024836">
    <property type="component" value="Unassembled WGS sequence"/>
</dbReference>
<proteinExistence type="predicted"/>
<name>A0A058ZJ82_9RHOB</name>
<dbReference type="RefSeq" id="WP_035252507.1">
    <property type="nucleotide sequence ID" value="NZ_AQQY01000010.1"/>
</dbReference>
<keyword evidence="1" id="KW-1133">Transmembrane helix</keyword>
<dbReference type="EMBL" id="AQQY01000010">
    <property type="protein sequence ID" value="KCV81217.1"/>
    <property type="molecule type" value="Genomic_DNA"/>
</dbReference>
<sequence>MSDKPLTGHKVLIITVSAFAVIISVNLTMAYLAVGTFPGLEVKNSYVASQTFNEKRLAQQKLGWMIDHGYEDGELKLSFKGANGASVTPQDFKVLIGRTTEARDDIRPEFTGYAGTYSADVNLQRGKWMMLVEATSADGTPFLQRLEIYVRG</sequence>
<dbReference type="PIRSF" id="PIRSF011386">
    <property type="entry name" value="FixH"/>
    <property type="match status" value="1"/>
</dbReference>
<protein>
    <submittedName>
        <fullName evidence="2">FixH family protein</fullName>
    </submittedName>
</protein>
<organism evidence="2 3">
    <name type="scientific">Actibacterium atlanticum</name>
    <dbReference type="NCBI Taxonomy" id="1461693"/>
    <lineage>
        <taxon>Bacteria</taxon>
        <taxon>Pseudomonadati</taxon>
        <taxon>Pseudomonadota</taxon>
        <taxon>Alphaproteobacteria</taxon>
        <taxon>Rhodobacterales</taxon>
        <taxon>Roseobacteraceae</taxon>
        <taxon>Actibacterium</taxon>
    </lineage>
</organism>
<dbReference type="OrthoDB" id="1495896at2"/>
<dbReference type="STRING" id="1461693.ATO10_13589"/>
<evidence type="ECO:0000313" key="2">
    <source>
        <dbReference type="EMBL" id="KCV81217.1"/>
    </source>
</evidence>
<dbReference type="AlphaFoldDB" id="A0A058ZJ82"/>
<reference evidence="2 3" key="1">
    <citation type="submission" date="2013-04" db="EMBL/GenBank/DDBJ databases">
        <title>Shimia sp. 22II-S11-Z10 Genome Sequencing.</title>
        <authorList>
            <person name="Lai Q."/>
            <person name="Li G."/>
            <person name="Shao Z."/>
        </authorList>
    </citation>
    <scope>NUCLEOTIDE SEQUENCE [LARGE SCALE GENOMIC DNA]</scope>
    <source>
        <strain evidence="3">22II-S11-Z10</strain>
    </source>
</reference>
<comment type="caution">
    <text evidence="2">The sequence shown here is derived from an EMBL/GenBank/DDBJ whole genome shotgun (WGS) entry which is preliminary data.</text>
</comment>
<dbReference type="PATRIC" id="fig|1461693.3.peg.2754"/>
<feature type="transmembrane region" description="Helical" evidence="1">
    <location>
        <begin position="12"/>
        <end position="34"/>
    </location>
</feature>
<keyword evidence="3" id="KW-1185">Reference proteome</keyword>
<dbReference type="InterPro" id="IPR008620">
    <property type="entry name" value="FixH"/>
</dbReference>
<evidence type="ECO:0000256" key="1">
    <source>
        <dbReference type="SAM" id="Phobius"/>
    </source>
</evidence>
<dbReference type="eggNOG" id="COG5456">
    <property type="taxonomic scope" value="Bacteria"/>
</dbReference>